<dbReference type="InterPro" id="IPR027267">
    <property type="entry name" value="AH/BAR_dom_sf"/>
</dbReference>
<dbReference type="PANTHER" id="PTHR15228">
    <property type="entry name" value="SPERMATHECAL PHYSIOLOGY VARIANT"/>
    <property type="match status" value="1"/>
</dbReference>
<dbReference type="InterPro" id="IPR054713">
    <property type="entry name" value="GMIP/FCHO2-like_FCH"/>
</dbReference>
<dbReference type="GO" id="GO:0051056">
    <property type="term" value="P:regulation of small GTPase mediated signal transduction"/>
    <property type="evidence" value="ECO:0007669"/>
    <property type="project" value="UniProtKB-ARBA"/>
</dbReference>
<evidence type="ECO:0000259" key="6">
    <source>
        <dbReference type="PROSITE" id="PS51741"/>
    </source>
</evidence>
<dbReference type="InterPro" id="IPR057028">
    <property type="entry name" value="RHG29_45_N"/>
</dbReference>
<dbReference type="GO" id="GO:0005737">
    <property type="term" value="C:cytoplasm"/>
    <property type="evidence" value="ECO:0007669"/>
    <property type="project" value="TreeGrafter"/>
</dbReference>
<feature type="coiled-coil region" evidence="5">
    <location>
        <begin position="330"/>
        <end position="386"/>
    </location>
</feature>
<dbReference type="Gene3D" id="1.20.1270.60">
    <property type="entry name" value="Arfaptin homology (AH) domain/BAR domain"/>
    <property type="match status" value="2"/>
</dbReference>
<sequence length="418" mass="47610">MIAHKQKKAKKKRVWASGQLSAAVTPSEMGLKSVSSNSIFDPEYIKELVNDIRKFSHMLLYLKEAILSDCFKEVIHIRLDELLRVLKSIMNKHQNLNSVDLHNAAEMLTSKVKAVNFTEVNEENKNYLFQEVFSSIETLAFTFGNILTNFLMGDVGNGSVLRLPVSRGSKSFENISVDSADLPNEKGNFSPIELDNLLLKNTDSVELALSYAKTWSKYTKNIVSWVEKKLNLELESTRNIVKLAEATRSSIGIQEFMPLQSLFTNALLNDIHSSNLLQQTIAALQANKFVQLETETALKKAKLLCMQRQDEYEKAKSSMFRVEEEQLSSSAGLAKNLNKQLEKKRRLEEEALQKVEEANEHYKVCVTNVEERRNDLENTKREILTQLRTLVFQCDLTLKAVSCFSIYLKTTGKKSWKP</sequence>
<dbReference type="GO" id="GO:0005096">
    <property type="term" value="F:GTPase activator activity"/>
    <property type="evidence" value="ECO:0007669"/>
    <property type="project" value="UniProtKB-KW"/>
</dbReference>
<dbReference type="Proteomes" id="UP001488838">
    <property type="component" value="Unassembled WGS sequence"/>
</dbReference>
<evidence type="ECO:0000256" key="1">
    <source>
        <dbReference type="ARBA" id="ARBA00022468"/>
    </source>
</evidence>
<evidence type="ECO:0000256" key="5">
    <source>
        <dbReference type="SAM" id="Coils"/>
    </source>
</evidence>
<keyword evidence="1" id="KW-0343">GTPase activation</keyword>
<comment type="caution">
    <text evidence="7">The sequence shown here is derived from an EMBL/GenBank/DDBJ whole genome shotgun (WGS) entry which is preliminary data.</text>
</comment>
<keyword evidence="2" id="KW-0597">Phosphoprotein</keyword>
<dbReference type="SUPFAM" id="SSF103657">
    <property type="entry name" value="BAR/IMD domain-like"/>
    <property type="match status" value="1"/>
</dbReference>
<proteinExistence type="predicted"/>
<evidence type="ECO:0000256" key="3">
    <source>
        <dbReference type="ARBA" id="ARBA00023054"/>
    </source>
</evidence>
<evidence type="ECO:0000256" key="4">
    <source>
        <dbReference type="PROSITE-ProRule" id="PRU01077"/>
    </source>
</evidence>
<feature type="domain" description="F-BAR" evidence="6">
    <location>
        <begin position="192"/>
        <end position="418"/>
    </location>
</feature>
<dbReference type="InterPro" id="IPR051025">
    <property type="entry name" value="RhoGAP"/>
</dbReference>
<dbReference type="PROSITE" id="PS51741">
    <property type="entry name" value="F_BAR"/>
    <property type="match status" value="1"/>
</dbReference>
<gene>
    <name evidence="7" type="ORF">U0070_024867</name>
</gene>
<dbReference type="AlphaFoldDB" id="A0AAW0I6Z3"/>
<name>A0AAW0I6Z3_MYOGA</name>
<evidence type="ECO:0000313" key="8">
    <source>
        <dbReference type="Proteomes" id="UP001488838"/>
    </source>
</evidence>
<keyword evidence="3 4" id="KW-0175">Coiled coil</keyword>
<dbReference type="EMBL" id="JBBHLL010000208">
    <property type="protein sequence ID" value="KAK7809947.1"/>
    <property type="molecule type" value="Genomic_DNA"/>
</dbReference>
<reference evidence="7 8" key="1">
    <citation type="journal article" date="2023" name="bioRxiv">
        <title>Conserved and derived expression patterns and positive selection on dental genes reveal complex evolutionary context of ever-growing rodent molars.</title>
        <authorList>
            <person name="Calamari Z.T."/>
            <person name="Song A."/>
            <person name="Cohen E."/>
            <person name="Akter M."/>
            <person name="Roy R.D."/>
            <person name="Hallikas O."/>
            <person name="Christensen M.M."/>
            <person name="Li P."/>
            <person name="Marangoni P."/>
            <person name="Jernvall J."/>
            <person name="Klein O.D."/>
        </authorList>
    </citation>
    <scope>NUCLEOTIDE SEQUENCE [LARGE SCALE GENOMIC DNA]</scope>
    <source>
        <strain evidence="7">V071</strain>
    </source>
</reference>
<protein>
    <recommendedName>
        <fullName evidence="6">F-BAR domain-containing protein</fullName>
    </recommendedName>
</protein>
<evidence type="ECO:0000313" key="7">
    <source>
        <dbReference type="EMBL" id="KAK7809947.1"/>
    </source>
</evidence>
<organism evidence="7 8">
    <name type="scientific">Myodes glareolus</name>
    <name type="common">Bank vole</name>
    <name type="synonym">Clethrionomys glareolus</name>
    <dbReference type="NCBI Taxonomy" id="447135"/>
    <lineage>
        <taxon>Eukaryota</taxon>
        <taxon>Metazoa</taxon>
        <taxon>Chordata</taxon>
        <taxon>Craniata</taxon>
        <taxon>Vertebrata</taxon>
        <taxon>Euteleostomi</taxon>
        <taxon>Mammalia</taxon>
        <taxon>Eutheria</taxon>
        <taxon>Euarchontoglires</taxon>
        <taxon>Glires</taxon>
        <taxon>Rodentia</taxon>
        <taxon>Myomorpha</taxon>
        <taxon>Muroidea</taxon>
        <taxon>Cricetidae</taxon>
        <taxon>Arvicolinae</taxon>
        <taxon>Myodes</taxon>
    </lineage>
</organism>
<dbReference type="PANTHER" id="PTHR15228:SF7">
    <property type="entry name" value="RHO GTPASE-ACTIVATING PROTEIN 29"/>
    <property type="match status" value="1"/>
</dbReference>
<dbReference type="InterPro" id="IPR031160">
    <property type="entry name" value="F_BAR_dom"/>
</dbReference>
<evidence type="ECO:0000256" key="2">
    <source>
        <dbReference type="ARBA" id="ARBA00022553"/>
    </source>
</evidence>
<dbReference type="Pfam" id="PF24235">
    <property type="entry name" value="RHG29_45_N"/>
    <property type="match status" value="1"/>
</dbReference>
<dbReference type="Pfam" id="PF22699">
    <property type="entry name" value="GMIP-like_FCH"/>
    <property type="match status" value="2"/>
</dbReference>
<accession>A0AAW0I6Z3</accession>
<keyword evidence="8" id="KW-1185">Reference proteome</keyword>